<sequence length="506" mass="53076">MKVAGEDSEEEDDENDLIAAPSPQQRSPSAPEEKQAEKKLRHPSGQCGPLLLNHTAAAAAGRRRRRRSSLLPPADLDPLMPGLLTCRDDNMSKLATYSDDDSDDQALGDGRGKPAGDTNEQPSTGRTVAVSEFSNLAGTSAAATVVFPPRKPAADGDGRAGRSLGLVPSYSSVEYAGWSKFCLASSDTENEGGSSGSFEQAKEDESEDDSRTYSITSGEEDEGHVNSDETDPPLRGEQDGFDGGGDGGGGGGPSSGKSSDSDIHFTVQETQAILRVMERLGCGATTLARFASFTLEDWMDEVCDPIIQDLRGSQSYRASGLDARHRFGREESIPPLKRYISAELYPASTALLRDALPARVRRRAFVNTAAAMRGEAEDPFCSVLGNNGRLAIEGVGGGVGKGIGDDTRNNFASVVARRLAEHGRAHYNVADGASRTGVAATSALVGGPTPPGEILQGGCWTRYCYRRPHSWLRVAWRQSKAGGAGVGEAGGRGGGGGGSGAGAKDR</sequence>
<dbReference type="Proteomes" id="UP000002630">
    <property type="component" value="Linkage Group LG15"/>
</dbReference>
<accession>D7FQW5</accession>
<feature type="compositionally biased region" description="Acidic residues" evidence="1">
    <location>
        <begin position="1"/>
        <end position="16"/>
    </location>
</feature>
<feature type="region of interest" description="Disordered" evidence="1">
    <location>
        <begin position="1"/>
        <end position="126"/>
    </location>
</feature>
<evidence type="ECO:0000313" key="3">
    <source>
        <dbReference type="Proteomes" id="UP000002630"/>
    </source>
</evidence>
<dbReference type="AlphaFoldDB" id="D7FQW5"/>
<reference evidence="2 3" key="1">
    <citation type="journal article" date="2010" name="Nature">
        <title>The Ectocarpus genome and the independent evolution of multicellularity in brown algae.</title>
        <authorList>
            <person name="Cock J.M."/>
            <person name="Sterck L."/>
            <person name="Rouze P."/>
            <person name="Scornet D."/>
            <person name="Allen A.E."/>
            <person name="Amoutzias G."/>
            <person name="Anthouard V."/>
            <person name="Artiguenave F."/>
            <person name="Aury J.M."/>
            <person name="Badger J.H."/>
            <person name="Beszteri B."/>
            <person name="Billiau K."/>
            <person name="Bonnet E."/>
            <person name="Bothwell J.H."/>
            <person name="Bowler C."/>
            <person name="Boyen C."/>
            <person name="Brownlee C."/>
            <person name="Carrano C.J."/>
            <person name="Charrier B."/>
            <person name="Cho G.Y."/>
            <person name="Coelho S.M."/>
            <person name="Collen J."/>
            <person name="Corre E."/>
            <person name="Da Silva C."/>
            <person name="Delage L."/>
            <person name="Delaroque N."/>
            <person name="Dittami S.M."/>
            <person name="Doulbeau S."/>
            <person name="Elias M."/>
            <person name="Farnham G."/>
            <person name="Gachon C.M."/>
            <person name="Gschloessl B."/>
            <person name="Heesch S."/>
            <person name="Jabbari K."/>
            <person name="Jubin C."/>
            <person name="Kawai H."/>
            <person name="Kimura K."/>
            <person name="Kloareg B."/>
            <person name="Kupper F.C."/>
            <person name="Lang D."/>
            <person name="Le Bail A."/>
            <person name="Leblanc C."/>
            <person name="Lerouge P."/>
            <person name="Lohr M."/>
            <person name="Lopez P.J."/>
            <person name="Martens C."/>
            <person name="Maumus F."/>
            <person name="Michel G."/>
            <person name="Miranda-Saavedra D."/>
            <person name="Morales J."/>
            <person name="Moreau H."/>
            <person name="Motomura T."/>
            <person name="Nagasato C."/>
            <person name="Napoli C.A."/>
            <person name="Nelson D.R."/>
            <person name="Nyvall-Collen P."/>
            <person name="Peters A.F."/>
            <person name="Pommier C."/>
            <person name="Potin P."/>
            <person name="Poulain J."/>
            <person name="Quesneville H."/>
            <person name="Read B."/>
            <person name="Rensing S.A."/>
            <person name="Ritter A."/>
            <person name="Rousvoal S."/>
            <person name="Samanta M."/>
            <person name="Samson G."/>
            <person name="Schroeder D.C."/>
            <person name="Segurens B."/>
            <person name="Strittmatter M."/>
            <person name="Tonon T."/>
            <person name="Tregear J.W."/>
            <person name="Valentin K."/>
            <person name="von Dassow P."/>
            <person name="Yamagishi T."/>
            <person name="Van de Peer Y."/>
            <person name="Wincker P."/>
        </authorList>
    </citation>
    <scope>NUCLEOTIDE SEQUENCE [LARGE SCALE GENOMIC DNA]</scope>
    <source>
        <strain evidence="3">Ec32 / CCAP1310/4</strain>
    </source>
</reference>
<dbReference type="EMBL" id="FN649740">
    <property type="protein sequence ID" value="CBJ30675.1"/>
    <property type="molecule type" value="Genomic_DNA"/>
</dbReference>
<keyword evidence="3" id="KW-1185">Reference proteome</keyword>
<feature type="compositionally biased region" description="Basic and acidic residues" evidence="1">
    <location>
        <begin position="223"/>
        <end position="238"/>
    </location>
</feature>
<protein>
    <submittedName>
        <fullName evidence="2">Uncharacterized protein</fullName>
    </submittedName>
</protein>
<feature type="region of interest" description="Disordered" evidence="1">
    <location>
        <begin position="482"/>
        <end position="506"/>
    </location>
</feature>
<gene>
    <name evidence="2" type="ORF">Esi_0209_0037</name>
</gene>
<evidence type="ECO:0000256" key="1">
    <source>
        <dbReference type="SAM" id="MobiDB-lite"/>
    </source>
</evidence>
<proteinExistence type="predicted"/>
<feature type="compositionally biased region" description="Low complexity" evidence="1">
    <location>
        <begin position="70"/>
        <end position="84"/>
    </location>
</feature>
<dbReference type="EMBL" id="FN648386">
    <property type="protein sequence ID" value="CBJ30675.1"/>
    <property type="molecule type" value="Genomic_DNA"/>
</dbReference>
<evidence type="ECO:0000313" key="2">
    <source>
        <dbReference type="EMBL" id="CBJ30675.1"/>
    </source>
</evidence>
<feature type="region of interest" description="Disordered" evidence="1">
    <location>
        <begin position="187"/>
        <end position="261"/>
    </location>
</feature>
<organism evidence="2 3">
    <name type="scientific">Ectocarpus siliculosus</name>
    <name type="common">Brown alga</name>
    <name type="synonym">Conferva siliculosa</name>
    <dbReference type="NCBI Taxonomy" id="2880"/>
    <lineage>
        <taxon>Eukaryota</taxon>
        <taxon>Sar</taxon>
        <taxon>Stramenopiles</taxon>
        <taxon>Ochrophyta</taxon>
        <taxon>PX clade</taxon>
        <taxon>Phaeophyceae</taxon>
        <taxon>Ectocarpales</taxon>
        <taxon>Ectocarpaceae</taxon>
        <taxon>Ectocarpus</taxon>
    </lineage>
</organism>
<dbReference type="OrthoDB" id="10483593at2759"/>
<feature type="compositionally biased region" description="Low complexity" evidence="1">
    <location>
        <begin position="19"/>
        <end position="30"/>
    </location>
</feature>
<feature type="compositionally biased region" description="Gly residues" evidence="1">
    <location>
        <begin position="241"/>
        <end position="254"/>
    </location>
</feature>
<dbReference type="InParanoid" id="D7FQW5"/>
<name>D7FQW5_ECTSI</name>